<dbReference type="InterPro" id="IPR050834">
    <property type="entry name" value="Glycosyltransf_2"/>
</dbReference>
<dbReference type="InterPro" id="IPR029044">
    <property type="entry name" value="Nucleotide-diphossugar_trans"/>
</dbReference>
<keyword evidence="3" id="KW-1185">Reference proteome</keyword>
<evidence type="ECO:0000313" key="3">
    <source>
        <dbReference type="Proteomes" id="UP000570517"/>
    </source>
</evidence>
<protein>
    <recommendedName>
        <fullName evidence="1">Glycosyltransferase 2-like domain-containing protein</fullName>
    </recommendedName>
</protein>
<dbReference type="PANTHER" id="PTHR43685">
    <property type="entry name" value="GLYCOSYLTRANSFERASE"/>
    <property type="match status" value="1"/>
</dbReference>
<evidence type="ECO:0000259" key="1">
    <source>
        <dbReference type="Pfam" id="PF00535"/>
    </source>
</evidence>
<dbReference type="EMBL" id="JABFYL010000045">
    <property type="protein sequence ID" value="NVN52741.1"/>
    <property type="molecule type" value="Genomic_DNA"/>
</dbReference>
<organism evidence="2 3">
    <name type="scientific">Mycolicibacterium hippocampi</name>
    <dbReference type="NCBI Taxonomy" id="659824"/>
    <lineage>
        <taxon>Bacteria</taxon>
        <taxon>Bacillati</taxon>
        <taxon>Actinomycetota</taxon>
        <taxon>Actinomycetes</taxon>
        <taxon>Mycobacteriales</taxon>
        <taxon>Mycobacteriaceae</taxon>
        <taxon>Mycolicibacterium</taxon>
    </lineage>
</organism>
<dbReference type="AlphaFoldDB" id="A0A850PQU6"/>
<comment type="caution">
    <text evidence="2">The sequence shown here is derived from an EMBL/GenBank/DDBJ whole genome shotgun (WGS) entry which is preliminary data.</text>
</comment>
<proteinExistence type="predicted"/>
<dbReference type="Pfam" id="PF00535">
    <property type="entry name" value="Glycos_transf_2"/>
    <property type="match status" value="1"/>
</dbReference>
<evidence type="ECO:0000313" key="2">
    <source>
        <dbReference type="EMBL" id="NVN52741.1"/>
    </source>
</evidence>
<dbReference type="InterPro" id="IPR001173">
    <property type="entry name" value="Glyco_trans_2-like"/>
</dbReference>
<dbReference type="SUPFAM" id="SSF53448">
    <property type="entry name" value="Nucleotide-diphospho-sugar transferases"/>
    <property type="match status" value="1"/>
</dbReference>
<accession>A0A850PQU6</accession>
<dbReference type="CDD" id="cd00761">
    <property type="entry name" value="Glyco_tranf_GTA_type"/>
    <property type="match status" value="1"/>
</dbReference>
<dbReference type="Proteomes" id="UP000570517">
    <property type="component" value="Unassembled WGS sequence"/>
</dbReference>
<dbReference type="PANTHER" id="PTHR43685:SF2">
    <property type="entry name" value="GLYCOSYLTRANSFERASE 2-LIKE DOMAIN-CONTAINING PROTEIN"/>
    <property type="match status" value="1"/>
</dbReference>
<sequence length="418" mass="45243">MISTPLRLELSPVLTPPAHTTWPGSVWIGEVWRDRVEALHHDSETTGQPVCCRLNNADGYGRARLLVRSPGRIHGFIDLEISNGELDFADLAQHVARAVDAGSAEDSARRSRTVTVVICTRDRPQLLATALDAVLALDYPDFDVVVVDNASATSETRDHVQGHADPRVRLVCEPNPGVARARNTGLRAATGDIVAFVDDDAVVDRYWLTALMAGFDRAGSVGCVSGLVPAGEIRTPAQAEFERRVNWSTASAARVFDWNSPPQDVPLFPFAVGEYGTGANFALDRETALQLGGFDPHLGAGAPTCGGEDLDIFFRVLRSGHQLVLEPAAVAWHRHRDSDASLEDQMRGYGMGLGAWLAKIAGNPATAALAAKVVVTRGPALRRHLGTESHAIAPTMMMRGAWEYGRARLRTRRELART</sequence>
<reference evidence="2 3" key="1">
    <citation type="submission" date="2020-05" db="EMBL/GenBank/DDBJ databases">
        <title>Draft genome sequence of Mycobacterium hippocampi DL, isolated from European seabass, Dicentrarchus labrax, reared in fish farms.</title>
        <authorList>
            <person name="Stathopoulou P."/>
            <person name="Asimakis E."/>
            <person name="Tzokas K."/>
            <person name="Batargias C."/>
            <person name="Tsiamis G."/>
        </authorList>
    </citation>
    <scope>NUCLEOTIDE SEQUENCE [LARGE SCALE GENOMIC DNA]</scope>
    <source>
        <strain evidence="2 3">DL</strain>
    </source>
</reference>
<name>A0A850PQU6_9MYCO</name>
<gene>
    <name evidence="2" type="ORF">HLY00_4450</name>
</gene>
<dbReference type="RefSeq" id="WP_178360963.1">
    <property type="nucleotide sequence ID" value="NZ_JABFYL010000045.1"/>
</dbReference>
<dbReference type="Gene3D" id="3.90.550.10">
    <property type="entry name" value="Spore Coat Polysaccharide Biosynthesis Protein SpsA, Chain A"/>
    <property type="match status" value="1"/>
</dbReference>
<feature type="domain" description="Glycosyltransferase 2-like" evidence="1">
    <location>
        <begin position="115"/>
        <end position="224"/>
    </location>
</feature>